<gene>
    <name evidence="2" type="ORF">ET464_05710</name>
</gene>
<protein>
    <recommendedName>
        <fullName evidence="1">Catalase immune-responsive domain-containing protein</fullName>
    </recommendedName>
</protein>
<dbReference type="InterPro" id="IPR020835">
    <property type="entry name" value="Catalase_sf"/>
</dbReference>
<dbReference type="AlphaFoldDB" id="A0A4P6F599"/>
<dbReference type="EMBL" id="CP035492">
    <property type="protein sequence ID" value="QAY68377.1"/>
    <property type="molecule type" value="Genomic_DNA"/>
</dbReference>
<sequence length="78" mass="8491">MEGAIERSDLAKTDDFSQAGQYYNSLPPVQQDHLVANLAADLAVISLENLSTVLGYLYQASPQLGERVARQIQPQSEG</sequence>
<dbReference type="Proteomes" id="UP000293568">
    <property type="component" value="Chromosome"/>
</dbReference>
<reference evidence="2 3" key="1">
    <citation type="submission" date="2019-01" db="EMBL/GenBank/DDBJ databases">
        <title>Genome sequencing of strain FW100M-2.</title>
        <authorList>
            <person name="Heo J."/>
            <person name="Kim S.-J."/>
            <person name="Kim J.-S."/>
            <person name="Hong S.-B."/>
            <person name="Kwon S.-W."/>
        </authorList>
    </citation>
    <scope>NUCLEOTIDE SEQUENCE [LARGE SCALE GENOMIC DNA]</scope>
    <source>
        <strain evidence="2 3">FW100M-2</strain>
    </source>
</reference>
<organism evidence="2 3">
    <name type="scientific">Paenibacillus protaetiae</name>
    <dbReference type="NCBI Taxonomy" id="2509456"/>
    <lineage>
        <taxon>Bacteria</taxon>
        <taxon>Bacillati</taxon>
        <taxon>Bacillota</taxon>
        <taxon>Bacilli</taxon>
        <taxon>Bacillales</taxon>
        <taxon>Paenibacillaceae</taxon>
        <taxon>Paenibacillus</taxon>
    </lineage>
</organism>
<dbReference type="KEGG" id="pprt:ET464_05710"/>
<keyword evidence="3" id="KW-1185">Reference proteome</keyword>
<dbReference type="Gene3D" id="2.40.180.10">
    <property type="entry name" value="Catalase core domain"/>
    <property type="match status" value="1"/>
</dbReference>
<proteinExistence type="predicted"/>
<dbReference type="Pfam" id="PF06628">
    <property type="entry name" value="Catalase-rel"/>
    <property type="match status" value="1"/>
</dbReference>
<feature type="domain" description="Catalase immune-responsive" evidence="1">
    <location>
        <begin position="12"/>
        <end position="71"/>
    </location>
</feature>
<dbReference type="InterPro" id="IPR010582">
    <property type="entry name" value="Catalase_immune_responsive"/>
</dbReference>
<evidence type="ECO:0000313" key="2">
    <source>
        <dbReference type="EMBL" id="QAY68377.1"/>
    </source>
</evidence>
<evidence type="ECO:0000259" key="1">
    <source>
        <dbReference type="Pfam" id="PF06628"/>
    </source>
</evidence>
<dbReference type="GO" id="GO:0020037">
    <property type="term" value="F:heme binding"/>
    <property type="evidence" value="ECO:0007669"/>
    <property type="project" value="InterPro"/>
</dbReference>
<name>A0A4P6F599_9BACL</name>
<dbReference type="SUPFAM" id="SSF56634">
    <property type="entry name" value="Heme-dependent catalase-like"/>
    <property type="match status" value="1"/>
</dbReference>
<evidence type="ECO:0000313" key="3">
    <source>
        <dbReference type="Proteomes" id="UP000293568"/>
    </source>
</evidence>
<accession>A0A4P6F599</accession>